<protein>
    <recommendedName>
        <fullName evidence="4">DUF3833 domain-containing protein</fullName>
    </recommendedName>
</protein>
<dbReference type="RefSeq" id="WP_072429988.1">
    <property type="nucleotide sequence ID" value="NZ_FPKR01000016.1"/>
</dbReference>
<keyword evidence="3" id="KW-1185">Reference proteome</keyword>
<organism evidence="2 3">
    <name type="scientific">Chitinimonas taiwanensis DSM 18899</name>
    <dbReference type="NCBI Taxonomy" id="1121279"/>
    <lineage>
        <taxon>Bacteria</taxon>
        <taxon>Pseudomonadati</taxon>
        <taxon>Pseudomonadota</taxon>
        <taxon>Betaproteobacteria</taxon>
        <taxon>Neisseriales</taxon>
        <taxon>Chitinibacteraceae</taxon>
        <taxon>Chitinimonas</taxon>
    </lineage>
</organism>
<proteinExistence type="predicted"/>
<evidence type="ECO:0008006" key="4">
    <source>
        <dbReference type="Google" id="ProtNLM"/>
    </source>
</evidence>
<dbReference type="AlphaFoldDB" id="A0A1K2HRA3"/>
<dbReference type="PROSITE" id="PS51257">
    <property type="entry name" value="PROKAR_LIPOPROTEIN"/>
    <property type="match status" value="1"/>
</dbReference>
<evidence type="ECO:0000313" key="2">
    <source>
        <dbReference type="EMBL" id="SFZ79324.1"/>
    </source>
</evidence>
<dbReference type="OrthoDB" id="5296954at2"/>
<dbReference type="STRING" id="1121279.SAMN02745887_03508"/>
<name>A0A1K2HRA3_9NEIS</name>
<feature type="signal peptide" evidence="1">
    <location>
        <begin position="1"/>
        <end position="17"/>
    </location>
</feature>
<accession>A0A1K2HRA3</accession>
<dbReference type="Proteomes" id="UP000186513">
    <property type="component" value="Unassembled WGS sequence"/>
</dbReference>
<gene>
    <name evidence="2" type="ORF">SAMN02745887_03508</name>
</gene>
<evidence type="ECO:0000313" key="3">
    <source>
        <dbReference type="Proteomes" id="UP000186513"/>
    </source>
</evidence>
<evidence type="ECO:0000256" key="1">
    <source>
        <dbReference type="SAM" id="SignalP"/>
    </source>
</evidence>
<reference evidence="2 3" key="1">
    <citation type="submission" date="2016-11" db="EMBL/GenBank/DDBJ databases">
        <authorList>
            <person name="Jaros S."/>
            <person name="Januszkiewicz K."/>
            <person name="Wedrychowicz H."/>
        </authorList>
    </citation>
    <scope>NUCLEOTIDE SEQUENCE [LARGE SCALE GENOMIC DNA]</scope>
    <source>
        <strain evidence="2 3">DSM 18899</strain>
    </source>
</reference>
<dbReference type="Pfam" id="PF12915">
    <property type="entry name" value="DUF3833"/>
    <property type="match status" value="1"/>
</dbReference>
<dbReference type="EMBL" id="FPKR01000016">
    <property type="protein sequence ID" value="SFZ79324.1"/>
    <property type="molecule type" value="Genomic_DNA"/>
</dbReference>
<keyword evidence="1" id="KW-0732">Signal</keyword>
<sequence length="174" mass="20023">MKTLLMLFTALMLSACAGVDIEHYAKQKPVLDLPQYFNGTLDAWGVFQKRNGEVARRFKVEIVASWQGDTGTLDERFVYDDGEKQRRVWTLKRQPDGSWRGTADDVKGEAIGRVAGNALHWTYTLRLPVDGTVYEVAFDDWMWLMDDKTMLNRSRMSKFGVDLGEVTLFFQKRT</sequence>
<dbReference type="InterPro" id="IPR024409">
    <property type="entry name" value="DUF3833"/>
</dbReference>
<feature type="chain" id="PRO_5009678518" description="DUF3833 domain-containing protein" evidence="1">
    <location>
        <begin position="18"/>
        <end position="174"/>
    </location>
</feature>